<evidence type="ECO:0000256" key="1">
    <source>
        <dbReference type="PROSITE-ProRule" id="PRU00339"/>
    </source>
</evidence>
<evidence type="ECO:0000313" key="5">
    <source>
        <dbReference type="EMBL" id="MBE9660786.1"/>
    </source>
</evidence>
<feature type="transmembrane region" description="Helical" evidence="2">
    <location>
        <begin position="859"/>
        <end position="877"/>
    </location>
</feature>
<keyword evidence="2" id="KW-0812">Transmembrane</keyword>
<comment type="caution">
    <text evidence="5">The sequence shown here is derived from an EMBL/GenBank/DDBJ whole genome shotgun (WGS) entry which is preliminary data.</text>
</comment>
<evidence type="ECO:0000259" key="4">
    <source>
        <dbReference type="Pfam" id="PF12770"/>
    </source>
</evidence>
<dbReference type="EMBL" id="JADFFL010000001">
    <property type="protein sequence ID" value="MBE9660786.1"/>
    <property type="molecule type" value="Genomic_DNA"/>
</dbReference>
<keyword evidence="1" id="KW-0802">TPR repeat</keyword>
<accession>A0A929PV98</accession>
<dbReference type="SMART" id="SM00028">
    <property type="entry name" value="TPR"/>
    <property type="match status" value="4"/>
</dbReference>
<dbReference type="RefSeq" id="WP_194109976.1">
    <property type="nucleotide sequence ID" value="NZ_JADFFL010000001.1"/>
</dbReference>
<name>A0A929PV98_9SPHI</name>
<evidence type="ECO:0000313" key="6">
    <source>
        <dbReference type="Proteomes" id="UP000622475"/>
    </source>
</evidence>
<keyword evidence="2" id="KW-0472">Membrane</keyword>
<keyword evidence="3" id="KW-0732">Signal</keyword>
<dbReference type="Proteomes" id="UP000622475">
    <property type="component" value="Unassembled WGS sequence"/>
</dbReference>
<dbReference type="InterPro" id="IPR019734">
    <property type="entry name" value="TPR_rpt"/>
</dbReference>
<dbReference type="InterPro" id="IPR011990">
    <property type="entry name" value="TPR-like_helical_dom_sf"/>
</dbReference>
<evidence type="ECO:0000256" key="3">
    <source>
        <dbReference type="SAM" id="SignalP"/>
    </source>
</evidence>
<dbReference type="Pfam" id="PF12770">
    <property type="entry name" value="CHAT"/>
    <property type="match status" value="1"/>
</dbReference>
<dbReference type="Gene3D" id="1.25.40.10">
    <property type="entry name" value="Tetratricopeptide repeat domain"/>
    <property type="match status" value="2"/>
</dbReference>
<sequence length="887" mass="100114">MFLKHAFYCLLCFLFLGSLHSYAQDVKANDQLKQLRQKNDLAEWIYTGIDQAVADSKHTEDLYRIQKQAWRQPKNMDEHVAWLTLTSTQGYERLQAGDILASINYYEDAYKYFKKHQAFEFDIASYVLKPLGNNYTRLGDYERAIFIQQKVISSLDAKEQTDEIATQYSNIAISYYNMGNFMAARQSVDKGLKLTKDPQVLTGLNNTLADILFQQDSLARAEWVIIRNIASQNKVDQQTAFRLMSSYTSLGNIRFKLGQISAAEQSYRSALRLINTYYADERQREKAFVTTQLGKIANTQGQWQQAIKLLNTSLRILRINDDRDLTDPAKIYGENKLVEVFREKASVYLKLDRPENAFEQLRFALSANDKIRAEFADDRTKERLQQENKELAGEAIDLAYALSQGPQGKKYLPLILEISEQCRSRTLADQVQRNNRKIKASGNDTLQKKRANIEQGITYNQRLSLTGKDTALYQKKIAALKFDLALLDKDNHRADAAKILSPDALLKALSAGVRYIEYFIGERTAYAINIKDQKVERVIKLSPADTVRKQVARLVNTYYRKGPDAALNAPKSFYQLSNAVYSTLLGDINIRDNERVCIIPDDVLGYLSFDGLITGKKFDPAISQWPFLIRKATITYAFSLNTIAINSYRHNTNSGFSGLFITHEKANDKPILAVKTEADAINKLVGGKMLYDDDVNSASFFKAFGNSSALHISTHAYLSGSNNEPTIDLGQQKLFLFELQATPNKPQLVVLSACRTGDGMLANGEGIISFSRGFSAIGTPATIAGLWNVNDDAAAIITAKTYKGMLIGLSTGEALHQAKLEWLNSDRPADAMYLPYYWDSLILMGADEHVNLHSGSRDVWMFAIAGVLLMIISLLTLSKIRQKRRRR</sequence>
<feature type="signal peptide" evidence="3">
    <location>
        <begin position="1"/>
        <end position="23"/>
    </location>
</feature>
<dbReference type="Pfam" id="PF13424">
    <property type="entry name" value="TPR_12"/>
    <property type="match status" value="1"/>
</dbReference>
<organism evidence="5 6">
    <name type="scientific">Mucilaginibacter myungsuensis</name>
    <dbReference type="NCBI Taxonomy" id="649104"/>
    <lineage>
        <taxon>Bacteria</taxon>
        <taxon>Pseudomonadati</taxon>
        <taxon>Bacteroidota</taxon>
        <taxon>Sphingobacteriia</taxon>
        <taxon>Sphingobacteriales</taxon>
        <taxon>Sphingobacteriaceae</taxon>
        <taxon>Mucilaginibacter</taxon>
    </lineage>
</organism>
<gene>
    <name evidence="5" type="ORF">IRJ16_02735</name>
</gene>
<protein>
    <submittedName>
        <fullName evidence="5">CHAT domain-containing protein</fullName>
    </submittedName>
</protein>
<dbReference type="InterPro" id="IPR024983">
    <property type="entry name" value="CHAT_dom"/>
</dbReference>
<proteinExistence type="predicted"/>
<feature type="chain" id="PRO_5036881784" evidence="3">
    <location>
        <begin position="24"/>
        <end position="887"/>
    </location>
</feature>
<dbReference type="SUPFAM" id="SSF48452">
    <property type="entry name" value="TPR-like"/>
    <property type="match status" value="1"/>
</dbReference>
<dbReference type="PANTHER" id="PTHR10098">
    <property type="entry name" value="RAPSYN-RELATED"/>
    <property type="match status" value="1"/>
</dbReference>
<dbReference type="PROSITE" id="PS50005">
    <property type="entry name" value="TPR"/>
    <property type="match status" value="1"/>
</dbReference>
<reference evidence="5" key="1">
    <citation type="submission" date="2020-10" db="EMBL/GenBank/DDBJ databases">
        <title>Mucilaginibacter mali sp. nov., isolated from rhizosphere soil of apple orchard.</title>
        <authorList>
            <person name="Lee J.-S."/>
            <person name="Kim H.S."/>
            <person name="Kim J.-S."/>
        </authorList>
    </citation>
    <scope>NUCLEOTIDE SEQUENCE</scope>
    <source>
        <strain evidence="5">KCTC 22746</strain>
    </source>
</reference>
<feature type="domain" description="CHAT" evidence="4">
    <location>
        <begin position="575"/>
        <end position="846"/>
    </location>
</feature>
<keyword evidence="2" id="KW-1133">Transmembrane helix</keyword>
<evidence type="ECO:0000256" key="2">
    <source>
        <dbReference type="SAM" id="Phobius"/>
    </source>
</evidence>
<dbReference type="AlphaFoldDB" id="A0A929PV98"/>
<feature type="repeat" description="TPR" evidence="1">
    <location>
        <begin position="244"/>
        <end position="277"/>
    </location>
</feature>
<keyword evidence="6" id="KW-1185">Reference proteome</keyword>